<keyword evidence="2" id="KW-1185">Reference proteome</keyword>
<dbReference type="EMBL" id="SSXH01000086">
    <property type="protein sequence ID" value="THJ75376.1"/>
    <property type="molecule type" value="Genomic_DNA"/>
</dbReference>
<dbReference type="AlphaFoldDB" id="A0A4S5ESK1"/>
<reference evidence="1 2" key="1">
    <citation type="submission" date="2019-04" db="EMBL/GenBank/DDBJ databases">
        <title>Draft genome sequences for three unisolated Alnus-infective Frankia Sp+ strains, AgTrS, AiOr and AvVan, the first sequenced Frankia strains able to sporulate in-planta.</title>
        <authorList>
            <person name="Bethencourt L."/>
            <person name="Vautrin F."/>
            <person name="Taib N."/>
            <person name="Dubost A."/>
            <person name="Castro-Garcia L."/>
            <person name="Imbaud O."/>
            <person name="Abrouk D."/>
            <person name="Fournier P."/>
            <person name="Briolay J."/>
            <person name="Nguyen A."/>
            <person name="Normand P."/>
            <person name="Fernandez M.P."/>
            <person name="Brochier-Armanet C."/>
            <person name="Herrera-Belaroussi A."/>
        </authorList>
    </citation>
    <scope>NUCLEOTIDE SEQUENCE [LARGE SCALE GENOMIC DNA]</scope>
    <source>
        <strain evidence="1 2">AvVan</strain>
    </source>
</reference>
<evidence type="ECO:0000313" key="1">
    <source>
        <dbReference type="EMBL" id="THJ75376.1"/>
    </source>
</evidence>
<organism evidence="1 2">
    <name type="scientific">Candidatus Frankia alpina</name>
    <dbReference type="NCBI Taxonomy" id="2699483"/>
    <lineage>
        <taxon>Bacteria</taxon>
        <taxon>Bacillati</taxon>
        <taxon>Actinomycetota</taxon>
        <taxon>Actinomycetes</taxon>
        <taxon>Frankiales</taxon>
        <taxon>Frankiaceae</taxon>
        <taxon>Frankia</taxon>
    </lineage>
</organism>
<sequence length="95" mass="9972">MVMTDATPPRDVLHDEMTQILGAYQRHQIEATSLVHAALIRPGDLDEDGEPYPQDPISPADYQAAAAVHAQLALAAATALAGLATLRASRDGQAG</sequence>
<dbReference type="Proteomes" id="UP000305282">
    <property type="component" value="Unassembled WGS sequence"/>
</dbReference>
<name>A0A4S5ESK1_9ACTN</name>
<gene>
    <name evidence="1" type="ORF">E7Y31_05760</name>
</gene>
<comment type="caution">
    <text evidence="1">The sequence shown here is derived from an EMBL/GenBank/DDBJ whole genome shotgun (WGS) entry which is preliminary data.</text>
</comment>
<protein>
    <submittedName>
        <fullName evidence="1">Uncharacterized protein</fullName>
    </submittedName>
</protein>
<proteinExistence type="predicted"/>
<accession>A0A4S5ESK1</accession>
<evidence type="ECO:0000313" key="2">
    <source>
        <dbReference type="Proteomes" id="UP000305282"/>
    </source>
</evidence>